<gene>
    <name evidence="1" type="ORF">S01H1_79030</name>
</gene>
<organism evidence="1">
    <name type="scientific">marine sediment metagenome</name>
    <dbReference type="NCBI Taxonomy" id="412755"/>
    <lineage>
        <taxon>unclassified sequences</taxon>
        <taxon>metagenomes</taxon>
        <taxon>ecological metagenomes</taxon>
    </lineage>
</organism>
<dbReference type="EMBL" id="BARS01053238">
    <property type="protein sequence ID" value="GAG49892.1"/>
    <property type="molecule type" value="Genomic_DNA"/>
</dbReference>
<protein>
    <submittedName>
        <fullName evidence="1">Uncharacterized protein</fullName>
    </submittedName>
</protein>
<feature type="non-terminal residue" evidence="1">
    <location>
        <position position="1"/>
    </location>
</feature>
<dbReference type="AlphaFoldDB" id="X0YSZ0"/>
<accession>X0YSZ0</accession>
<comment type="caution">
    <text evidence="1">The sequence shown here is derived from an EMBL/GenBank/DDBJ whole genome shotgun (WGS) entry which is preliminary data.</text>
</comment>
<proteinExistence type="predicted"/>
<name>X0YSZ0_9ZZZZ</name>
<sequence>DIGAKFDIYPVLVNKLSLDTIQQYRGRTKSFEFDQGVELDNLDGKQHKTFTGITVTLVEDRSLAPAASDRSAGAVSP</sequence>
<reference evidence="1" key="1">
    <citation type="journal article" date="2014" name="Front. Microbiol.">
        <title>High frequency of phylogenetically diverse reductive dehalogenase-homologous genes in deep subseafloor sedimentary metagenomes.</title>
        <authorList>
            <person name="Kawai M."/>
            <person name="Futagami T."/>
            <person name="Toyoda A."/>
            <person name="Takaki Y."/>
            <person name="Nishi S."/>
            <person name="Hori S."/>
            <person name="Arai W."/>
            <person name="Tsubouchi T."/>
            <person name="Morono Y."/>
            <person name="Uchiyama I."/>
            <person name="Ito T."/>
            <person name="Fujiyama A."/>
            <person name="Inagaki F."/>
            <person name="Takami H."/>
        </authorList>
    </citation>
    <scope>NUCLEOTIDE SEQUENCE</scope>
    <source>
        <strain evidence="1">Expedition CK06-06</strain>
    </source>
</reference>
<evidence type="ECO:0000313" key="1">
    <source>
        <dbReference type="EMBL" id="GAG49892.1"/>
    </source>
</evidence>